<evidence type="ECO:0000256" key="5">
    <source>
        <dbReference type="SAM" id="Phobius"/>
    </source>
</evidence>
<dbReference type="Proteomes" id="UP001242045">
    <property type="component" value="Unassembled WGS sequence"/>
</dbReference>
<feature type="transmembrane region" description="Helical" evidence="5">
    <location>
        <begin position="12"/>
        <end position="36"/>
    </location>
</feature>
<comment type="caution">
    <text evidence="6">The sequence shown here is derived from an EMBL/GenBank/DDBJ whole genome shotgun (WGS) entry which is preliminary data.</text>
</comment>
<evidence type="ECO:0000256" key="4">
    <source>
        <dbReference type="ARBA" id="ARBA00023136"/>
    </source>
</evidence>
<dbReference type="Pfam" id="PF06977">
    <property type="entry name" value="SdiA-regulated"/>
    <property type="match status" value="1"/>
</dbReference>
<evidence type="ECO:0000256" key="1">
    <source>
        <dbReference type="ARBA" id="ARBA00004236"/>
    </source>
</evidence>
<keyword evidence="4 5" id="KW-0472">Membrane</keyword>
<dbReference type="InterPro" id="IPR011042">
    <property type="entry name" value="6-blade_b-propeller_TolB-like"/>
</dbReference>
<name>A0AAW8CU40_9BURK</name>
<gene>
    <name evidence="6" type="ORF">J2W31_002930</name>
</gene>
<dbReference type="SUPFAM" id="SSF50956">
    <property type="entry name" value="Thermostable phytase (3-phytase)"/>
    <property type="match status" value="1"/>
</dbReference>
<accession>A0AAW8CU40</accession>
<dbReference type="GO" id="GO:0005886">
    <property type="term" value="C:plasma membrane"/>
    <property type="evidence" value="ECO:0007669"/>
    <property type="project" value="UniProtKB-SubCell"/>
</dbReference>
<evidence type="ECO:0000313" key="6">
    <source>
        <dbReference type="EMBL" id="MDP9893815.1"/>
    </source>
</evidence>
<dbReference type="AlphaFoldDB" id="A0AAW8CU40"/>
<comment type="subcellular location">
    <subcellularLocation>
        <location evidence="1">Cell membrane</location>
    </subcellularLocation>
</comment>
<keyword evidence="5" id="KW-0812">Transmembrane</keyword>
<dbReference type="InterPro" id="IPR009722">
    <property type="entry name" value="YjiK/CarP"/>
</dbReference>
<protein>
    <submittedName>
        <fullName evidence="6">Uncharacterized protein YjiK</fullName>
    </submittedName>
</protein>
<comment type="similarity">
    <text evidence="2">Belongs to the YjiK family.</text>
</comment>
<organism evidence="6 7">
    <name type="scientific">Variovorax boronicumulans</name>
    <dbReference type="NCBI Taxonomy" id="436515"/>
    <lineage>
        <taxon>Bacteria</taxon>
        <taxon>Pseudomonadati</taxon>
        <taxon>Pseudomonadota</taxon>
        <taxon>Betaproteobacteria</taxon>
        <taxon>Burkholderiales</taxon>
        <taxon>Comamonadaceae</taxon>
        <taxon>Variovorax</taxon>
    </lineage>
</organism>
<evidence type="ECO:0000313" key="7">
    <source>
        <dbReference type="Proteomes" id="UP001242045"/>
    </source>
</evidence>
<dbReference type="CDD" id="cd09971">
    <property type="entry name" value="SdiA-regulated"/>
    <property type="match status" value="1"/>
</dbReference>
<keyword evidence="5" id="KW-1133">Transmembrane helix</keyword>
<dbReference type="RefSeq" id="WP_307685178.1">
    <property type="nucleotide sequence ID" value="NZ_JAUSRD010000006.1"/>
</dbReference>
<keyword evidence="3" id="KW-1003">Cell membrane</keyword>
<dbReference type="Gene3D" id="2.120.10.30">
    <property type="entry name" value="TolB, C-terminal domain"/>
    <property type="match status" value="1"/>
</dbReference>
<evidence type="ECO:0000256" key="2">
    <source>
        <dbReference type="ARBA" id="ARBA00009852"/>
    </source>
</evidence>
<sequence>MSRPSPRKALLYAFAVGLCALFIWYFKVLALGYYWLSTTLGASQWAGNSLWLPGYRVAVEGMPIQGLTRNASGLTFNTETGTLFTVINRPPQIAELTTEGRLLRVVALDGVKDPEGITYVQGDSYVISDEDSHRMYWVQISRDTQRVSVAGRPSLGIGIDKLHNSSFEGVSWDSVHKRLYVVREKLPMRVLMITGLDPATPSTGFNIDISEWKSSRAASLFMSDLSSVTVHDETGHLLLLSDESALIVEYAPDGRPVSMLPLWRGFNGLQHKVPQPEGVAVGPDGKLYLLSEPNLFYRFERASATAPSPK</sequence>
<evidence type="ECO:0000256" key="3">
    <source>
        <dbReference type="ARBA" id="ARBA00022475"/>
    </source>
</evidence>
<proteinExistence type="inferred from homology"/>
<dbReference type="EMBL" id="JAUSRD010000006">
    <property type="protein sequence ID" value="MDP9893815.1"/>
    <property type="molecule type" value="Genomic_DNA"/>
</dbReference>
<reference evidence="6" key="1">
    <citation type="submission" date="2023-07" db="EMBL/GenBank/DDBJ databases">
        <title>Sorghum-associated microbial communities from plants grown in Nebraska, USA.</title>
        <authorList>
            <person name="Schachtman D."/>
        </authorList>
    </citation>
    <scope>NUCLEOTIDE SEQUENCE</scope>
    <source>
        <strain evidence="6">DS3754</strain>
    </source>
</reference>